<feature type="transmembrane region" description="Helical" evidence="7">
    <location>
        <begin position="275"/>
        <end position="296"/>
    </location>
</feature>
<dbReference type="SUPFAM" id="SSF161098">
    <property type="entry name" value="MetI-like"/>
    <property type="match status" value="1"/>
</dbReference>
<proteinExistence type="inferred from homology"/>
<dbReference type="PROSITE" id="PS50928">
    <property type="entry name" value="ABC_TM1"/>
    <property type="match status" value="1"/>
</dbReference>
<keyword evidence="5 7" id="KW-1133">Transmembrane helix</keyword>
<feature type="transmembrane region" description="Helical" evidence="7">
    <location>
        <begin position="174"/>
        <end position="197"/>
    </location>
</feature>
<evidence type="ECO:0000256" key="5">
    <source>
        <dbReference type="ARBA" id="ARBA00022989"/>
    </source>
</evidence>
<evidence type="ECO:0000256" key="3">
    <source>
        <dbReference type="ARBA" id="ARBA00022475"/>
    </source>
</evidence>
<dbReference type="EMBL" id="JANLCM010000002">
    <property type="protein sequence ID" value="MCS5718853.1"/>
    <property type="molecule type" value="Genomic_DNA"/>
</dbReference>
<keyword evidence="2 7" id="KW-0813">Transport</keyword>
<keyword evidence="11" id="KW-1185">Reference proteome</keyword>
<feature type="transmembrane region" description="Helical" evidence="7">
    <location>
        <begin position="218"/>
        <end position="242"/>
    </location>
</feature>
<protein>
    <submittedName>
        <fullName evidence="10">Carbohydrate ABC transporter permease</fullName>
    </submittedName>
</protein>
<dbReference type="Pfam" id="PF00528">
    <property type="entry name" value="BPD_transp_1"/>
    <property type="match status" value="1"/>
</dbReference>
<organism evidence="10 11">
    <name type="scientific">Herbiconiux aconitum</name>
    <dbReference type="NCBI Taxonomy" id="2970913"/>
    <lineage>
        <taxon>Bacteria</taxon>
        <taxon>Bacillati</taxon>
        <taxon>Actinomycetota</taxon>
        <taxon>Actinomycetes</taxon>
        <taxon>Micrococcales</taxon>
        <taxon>Microbacteriaceae</taxon>
        <taxon>Herbiconiux</taxon>
    </lineage>
</organism>
<dbReference type="PANTHER" id="PTHR43744">
    <property type="entry name" value="ABC TRANSPORTER PERMEASE PROTEIN MG189-RELATED-RELATED"/>
    <property type="match status" value="1"/>
</dbReference>
<dbReference type="RefSeq" id="WP_259508176.1">
    <property type="nucleotide sequence ID" value="NZ_JANLCM010000002.1"/>
</dbReference>
<evidence type="ECO:0000256" key="6">
    <source>
        <dbReference type="ARBA" id="ARBA00023136"/>
    </source>
</evidence>
<sequence length="310" mass="33577">MTTDTRPPRTPSRSRSGGRTRFRGDRPTGLGLNKPSRSDAGGRLFVHVALIIFVIVAIGPILIVVMNSLKTTPGIFNGPFLPPTAETFNLDGWANVFKRGNFALNYGNSIIVTLVSTLLTLVLSTFAAFAITEYKVKLAPVLAGFFIIGIMLPIRLGTVPILQTMVAWHLVDTLVALILVYTAMSLPLAIALMATFFRRVPMELKEAAKIDGAGELRTLSIVLPLVRPGLAAVASVTMLPIWNDLWFPLILAPSKENQTVTLGVQQFVGQFQSDYPALLAALTLGALPLVILFTVFSRNFIQGLSQGYGK</sequence>
<dbReference type="PANTHER" id="PTHR43744:SF12">
    <property type="entry name" value="ABC TRANSPORTER PERMEASE PROTEIN MG189-RELATED"/>
    <property type="match status" value="1"/>
</dbReference>
<dbReference type="InterPro" id="IPR000515">
    <property type="entry name" value="MetI-like"/>
</dbReference>
<feature type="region of interest" description="Disordered" evidence="8">
    <location>
        <begin position="1"/>
        <end position="35"/>
    </location>
</feature>
<evidence type="ECO:0000313" key="10">
    <source>
        <dbReference type="EMBL" id="MCS5718853.1"/>
    </source>
</evidence>
<feature type="compositionally biased region" description="Low complexity" evidence="8">
    <location>
        <begin position="1"/>
        <end position="15"/>
    </location>
</feature>
<dbReference type="Gene3D" id="1.10.3720.10">
    <property type="entry name" value="MetI-like"/>
    <property type="match status" value="1"/>
</dbReference>
<keyword evidence="6 7" id="KW-0472">Membrane</keyword>
<keyword evidence="3" id="KW-1003">Cell membrane</keyword>
<comment type="similarity">
    <text evidence="7">Belongs to the binding-protein-dependent transport system permease family.</text>
</comment>
<comment type="caution">
    <text evidence="10">The sequence shown here is derived from an EMBL/GenBank/DDBJ whole genome shotgun (WGS) entry which is preliminary data.</text>
</comment>
<keyword evidence="4 7" id="KW-0812">Transmembrane</keyword>
<evidence type="ECO:0000256" key="7">
    <source>
        <dbReference type="RuleBase" id="RU363032"/>
    </source>
</evidence>
<feature type="domain" description="ABC transmembrane type-1" evidence="9">
    <location>
        <begin position="106"/>
        <end position="296"/>
    </location>
</feature>
<dbReference type="CDD" id="cd06261">
    <property type="entry name" value="TM_PBP2"/>
    <property type="match status" value="1"/>
</dbReference>
<evidence type="ECO:0000259" key="9">
    <source>
        <dbReference type="PROSITE" id="PS50928"/>
    </source>
</evidence>
<comment type="subcellular location">
    <subcellularLocation>
        <location evidence="1 7">Cell membrane</location>
        <topology evidence="1 7">Multi-pass membrane protein</topology>
    </subcellularLocation>
</comment>
<evidence type="ECO:0000256" key="2">
    <source>
        <dbReference type="ARBA" id="ARBA00022448"/>
    </source>
</evidence>
<accession>A0ABT2GRP7</accession>
<name>A0ABT2GRP7_9MICO</name>
<dbReference type="Proteomes" id="UP001165584">
    <property type="component" value="Unassembled WGS sequence"/>
</dbReference>
<evidence type="ECO:0000256" key="8">
    <source>
        <dbReference type="SAM" id="MobiDB-lite"/>
    </source>
</evidence>
<gene>
    <name evidence="10" type="ORF">N1027_11975</name>
</gene>
<evidence type="ECO:0000256" key="1">
    <source>
        <dbReference type="ARBA" id="ARBA00004651"/>
    </source>
</evidence>
<dbReference type="InterPro" id="IPR035906">
    <property type="entry name" value="MetI-like_sf"/>
</dbReference>
<evidence type="ECO:0000256" key="4">
    <source>
        <dbReference type="ARBA" id="ARBA00022692"/>
    </source>
</evidence>
<feature type="transmembrane region" description="Helical" evidence="7">
    <location>
        <begin position="44"/>
        <end position="66"/>
    </location>
</feature>
<evidence type="ECO:0000313" key="11">
    <source>
        <dbReference type="Proteomes" id="UP001165584"/>
    </source>
</evidence>
<feature type="transmembrane region" description="Helical" evidence="7">
    <location>
        <begin position="110"/>
        <end position="131"/>
    </location>
</feature>
<feature type="transmembrane region" description="Helical" evidence="7">
    <location>
        <begin position="138"/>
        <end position="162"/>
    </location>
</feature>
<reference evidence="10" key="1">
    <citation type="submission" date="2022-08" db="EMBL/GenBank/DDBJ databases">
        <authorList>
            <person name="Deng Y."/>
            <person name="Han X.-F."/>
            <person name="Zhang Y.-Q."/>
        </authorList>
    </citation>
    <scope>NUCLEOTIDE SEQUENCE</scope>
    <source>
        <strain evidence="10">CPCC 205763</strain>
    </source>
</reference>